<sequence>MPTPRRASWAWSGADPIRWSRRGDAASRDLARWRAHLAGIRPDADPSEADWWDTTWGSGDAQPAVGFLVPAGFEAYARILHPARDRDGDPATWAAVAEEMGTTLHPEAQWHRLAARSSPSDHGPPHGTGWAGGDPHEGLLDRRLLAALADVLARHTGTPEDTVVAFWDGYGVWPTAWRDLPTARQPGRDYFLFRRPVADVERLCAEAPSVGHALGPDATSGTITVFIPDGQPPAPPPTPDEHLAMWAPHAWQSPSEWWPADRAWAMSNDTDLDSTLVGGSRALVDDLVADELLEVLPWPVDGSLWSSADDVNH</sequence>
<reference evidence="2" key="1">
    <citation type="submission" date="2016-10" db="EMBL/GenBank/DDBJ databases">
        <authorList>
            <person name="Varghese N."/>
            <person name="Submissions S."/>
        </authorList>
    </citation>
    <scope>NUCLEOTIDE SEQUENCE [LARGE SCALE GENOMIC DNA]</scope>
    <source>
        <strain evidence="2">DSM 22017</strain>
    </source>
</reference>
<dbReference type="EMBL" id="FNRT01000002">
    <property type="protein sequence ID" value="SED39252.1"/>
    <property type="molecule type" value="Genomic_DNA"/>
</dbReference>
<dbReference type="OrthoDB" id="2426596at2"/>
<keyword evidence="2" id="KW-1185">Reference proteome</keyword>
<organism evidence="1 2">
    <name type="scientific">Nocardioides exalbidus</name>
    <dbReference type="NCBI Taxonomy" id="402596"/>
    <lineage>
        <taxon>Bacteria</taxon>
        <taxon>Bacillati</taxon>
        <taxon>Actinomycetota</taxon>
        <taxon>Actinomycetes</taxon>
        <taxon>Propionibacteriales</taxon>
        <taxon>Nocardioidaceae</taxon>
        <taxon>Nocardioides</taxon>
    </lineage>
</organism>
<evidence type="ECO:0000313" key="2">
    <source>
        <dbReference type="Proteomes" id="UP000198742"/>
    </source>
</evidence>
<dbReference type="RefSeq" id="WP_090971949.1">
    <property type="nucleotide sequence ID" value="NZ_FNRT01000002.1"/>
</dbReference>
<dbReference type="AlphaFoldDB" id="A0A1H5AAJ5"/>
<dbReference type="Proteomes" id="UP000198742">
    <property type="component" value="Unassembled WGS sequence"/>
</dbReference>
<evidence type="ECO:0000313" key="1">
    <source>
        <dbReference type="EMBL" id="SED39252.1"/>
    </source>
</evidence>
<proteinExistence type="predicted"/>
<dbReference type="STRING" id="402596.SAMN04489844_4320"/>
<gene>
    <name evidence="1" type="ORF">SAMN04489844_4320</name>
</gene>
<name>A0A1H5AAJ5_9ACTN</name>
<protein>
    <submittedName>
        <fullName evidence="1">Uncharacterized protein</fullName>
    </submittedName>
</protein>
<accession>A0A1H5AAJ5</accession>